<proteinExistence type="predicted"/>
<protein>
    <submittedName>
        <fullName evidence="1">Uncharacterized protein</fullName>
    </submittedName>
</protein>
<comment type="caution">
    <text evidence="1">The sequence shown here is derived from an EMBL/GenBank/DDBJ whole genome shotgun (WGS) entry which is preliminary data.</text>
</comment>
<keyword evidence="2" id="KW-1185">Reference proteome</keyword>
<dbReference type="RefSeq" id="WP_218093926.1">
    <property type="nucleotide sequence ID" value="NZ_CAJVAS010000021.1"/>
</dbReference>
<organism evidence="1 2">
    <name type="scientific">Paenibacillus solanacearum</name>
    <dbReference type="NCBI Taxonomy" id="2048548"/>
    <lineage>
        <taxon>Bacteria</taxon>
        <taxon>Bacillati</taxon>
        <taxon>Bacillota</taxon>
        <taxon>Bacilli</taxon>
        <taxon>Bacillales</taxon>
        <taxon>Paenibacillaceae</taxon>
        <taxon>Paenibacillus</taxon>
    </lineage>
</organism>
<dbReference type="AlphaFoldDB" id="A0A916K3W1"/>
<evidence type="ECO:0000313" key="1">
    <source>
        <dbReference type="EMBL" id="CAG7641069.1"/>
    </source>
</evidence>
<gene>
    <name evidence="1" type="ORF">PAESOLCIP111_04203</name>
</gene>
<sequence>MSFVLNCKGWSFDADLQIIHADVYMEADGEIVIDEPLCVDVGLPALLLSARENVSPDRWANANEWQRMPFFVCGCGDPECRGYSFIVEHRPGEQMIELIEVEERPSQPPRELGRYRVDIREYVPQVEAIGRAFLDFVRPLNYKPYYQQTVDTVKQLLEELEAAQGLRRE</sequence>
<dbReference type="EMBL" id="CAJVAS010000021">
    <property type="protein sequence ID" value="CAG7641069.1"/>
    <property type="molecule type" value="Genomic_DNA"/>
</dbReference>
<accession>A0A916K3W1</accession>
<dbReference type="Proteomes" id="UP000693672">
    <property type="component" value="Unassembled WGS sequence"/>
</dbReference>
<reference evidence="1" key="1">
    <citation type="submission" date="2021-06" db="EMBL/GenBank/DDBJ databases">
        <authorList>
            <person name="Criscuolo A."/>
        </authorList>
    </citation>
    <scope>NUCLEOTIDE SEQUENCE</scope>
    <source>
        <strain evidence="1">CIP111600</strain>
    </source>
</reference>
<name>A0A916K3W1_9BACL</name>
<evidence type="ECO:0000313" key="2">
    <source>
        <dbReference type="Proteomes" id="UP000693672"/>
    </source>
</evidence>